<dbReference type="GO" id="GO:0035438">
    <property type="term" value="F:cyclic-di-GMP binding"/>
    <property type="evidence" value="ECO:0007669"/>
    <property type="project" value="InterPro"/>
</dbReference>
<dbReference type="InterPro" id="IPR050697">
    <property type="entry name" value="Adenylyl/Guanylyl_Cyclase_3/4"/>
</dbReference>
<dbReference type="PANTHER" id="PTHR43081">
    <property type="entry name" value="ADENYLATE CYCLASE, TERMINAL-DIFFERENTIATION SPECIFIC-RELATED"/>
    <property type="match status" value="1"/>
</dbReference>
<dbReference type="PANTHER" id="PTHR43081:SF1">
    <property type="entry name" value="ADENYLATE CYCLASE, TERMINAL-DIFFERENTIATION SPECIFIC"/>
    <property type="match status" value="1"/>
</dbReference>
<dbReference type="InterPro" id="IPR009875">
    <property type="entry name" value="PilZ_domain"/>
</dbReference>
<dbReference type="GO" id="GO:0004016">
    <property type="term" value="F:adenylate cyclase activity"/>
    <property type="evidence" value="ECO:0007669"/>
    <property type="project" value="UniProtKB-ARBA"/>
</dbReference>
<evidence type="ECO:0000313" key="2">
    <source>
        <dbReference type="EMBL" id="OOZ36100.1"/>
    </source>
</evidence>
<protein>
    <recommendedName>
        <fullName evidence="1">Guanylate cyclase domain-containing protein</fullName>
    </recommendedName>
</protein>
<dbReference type="Gene3D" id="3.30.70.1230">
    <property type="entry name" value="Nucleotide cyclase"/>
    <property type="match status" value="1"/>
</dbReference>
<dbReference type="GO" id="GO:0035556">
    <property type="term" value="P:intracellular signal transduction"/>
    <property type="evidence" value="ECO:0007669"/>
    <property type="project" value="InterPro"/>
</dbReference>
<dbReference type="Pfam" id="PF00211">
    <property type="entry name" value="Guanylate_cyc"/>
    <property type="match status" value="1"/>
</dbReference>
<accession>A0A1T2KTN4</accession>
<dbReference type="GO" id="GO:0006171">
    <property type="term" value="P:cAMP biosynthetic process"/>
    <property type="evidence" value="ECO:0007669"/>
    <property type="project" value="TreeGrafter"/>
</dbReference>
<name>A0A1T2KTN4_9GAMM</name>
<dbReference type="EMBL" id="MPRJ01000055">
    <property type="protein sequence ID" value="OOZ36100.1"/>
    <property type="molecule type" value="Genomic_DNA"/>
</dbReference>
<dbReference type="Pfam" id="PF07238">
    <property type="entry name" value="PilZ"/>
    <property type="match status" value="1"/>
</dbReference>
<reference evidence="2 3" key="1">
    <citation type="submission" date="2016-11" db="EMBL/GenBank/DDBJ databases">
        <title>Mixed transmission modes and dynamic genome evolution in an obligate animal-bacterial symbiosis.</title>
        <authorList>
            <person name="Russell S.L."/>
            <person name="Corbett-Detig R.B."/>
            <person name="Cavanaugh C.M."/>
        </authorList>
    </citation>
    <scope>NUCLEOTIDE SEQUENCE [LARGE SCALE GENOMIC DNA]</scope>
    <source>
        <strain evidence="2">Se-Cadez</strain>
    </source>
</reference>
<proteinExistence type="predicted"/>
<dbReference type="Gene3D" id="2.40.10.220">
    <property type="entry name" value="predicted glycosyltransferase like domains"/>
    <property type="match status" value="1"/>
</dbReference>
<dbReference type="AlphaFoldDB" id="A0A1T2KTN4"/>
<keyword evidence="3" id="KW-1185">Reference proteome</keyword>
<dbReference type="InterPro" id="IPR001054">
    <property type="entry name" value="A/G_cyclase"/>
</dbReference>
<evidence type="ECO:0000313" key="3">
    <source>
        <dbReference type="Proteomes" id="UP000190896"/>
    </source>
</evidence>
<organism evidence="2 3">
    <name type="scientific">Solemya velesiana gill symbiont</name>
    <dbReference type="NCBI Taxonomy" id="1918948"/>
    <lineage>
        <taxon>Bacteria</taxon>
        <taxon>Pseudomonadati</taxon>
        <taxon>Pseudomonadota</taxon>
        <taxon>Gammaproteobacteria</taxon>
        <taxon>sulfur-oxidizing symbionts</taxon>
    </lineage>
</organism>
<feature type="domain" description="Guanylate cyclase" evidence="1">
    <location>
        <begin position="13"/>
        <end position="145"/>
    </location>
</feature>
<comment type="caution">
    <text evidence="2">The sequence shown here is derived from an EMBL/GenBank/DDBJ whole genome shotgun (WGS) entry which is preliminary data.</text>
</comment>
<dbReference type="CDD" id="cd07302">
    <property type="entry name" value="CHD"/>
    <property type="match status" value="1"/>
</dbReference>
<sequence length="316" mass="34667">MTKETSAEVKTITIVLSDLRGFTAMSESCQATEVIALLNRYLARMSEIIIGHGGVIDKFMGDAILALFGVPEASEDDLERAIRCAVDMQCAMDQINQQNEAAGLPFIFMGIGINTGEVAAGSIGSDVHREYTVIGNEVNLASRIEAYSLRGQILLSEQSRHLVGDAVETGEANEVYVKGRREPVRLYELAAVLKPERLCVPRRDPRQSPRIQVNMPLMFQCVEGKAVLPEKYEGEVLDISYTGMLTRVPRYLPPYAEIKITLSLSMMAGETAAVYAKVLRSVKTDNSYESSVEFTGLGADAQKAIKYFIDRIIGSG</sequence>
<evidence type="ECO:0000259" key="1">
    <source>
        <dbReference type="PROSITE" id="PS50125"/>
    </source>
</evidence>
<dbReference type="SMART" id="SM00044">
    <property type="entry name" value="CYCc"/>
    <property type="match status" value="1"/>
</dbReference>
<dbReference type="SUPFAM" id="SSF55073">
    <property type="entry name" value="Nucleotide cyclase"/>
    <property type="match status" value="1"/>
</dbReference>
<dbReference type="PROSITE" id="PS50125">
    <property type="entry name" value="GUANYLATE_CYCLASE_2"/>
    <property type="match status" value="1"/>
</dbReference>
<gene>
    <name evidence="2" type="ORF">BOW51_08850</name>
</gene>
<dbReference type="Proteomes" id="UP000190896">
    <property type="component" value="Unassembled WGS sequence"/>
</dbReference>
<dbReference type="InterPro" id="IPR029787">
    <property type="entry name" value="Nucleotide_cyclase"/>
</dbReference>
<dbReference type="SUPFAM" id="SSF141371">
    <property type="entry name" value="PilZ domain-like"/>
    <property type="match status" value="1"/>
</dbReference>